<feature type="transmembrane region" description="Helical" evidence="1">
    <location>
        <begin position="336"/>
        <end position="356"/>
    </location>
</feature>
<evidence type="ECO:0000313" key="2">
    <source>
        <dbReference type="EMBL" id="SHE24002.1"/>
    </source>
</evidence>
<feature type="transmembrane region" description="Helical" evidence="1">
    <location>
        <begin position="258"/>
        <end position="279"/>
    </location>
</feature>
<evidence type="ECO:0000256" key="1">
    <source>
        <dbReference type="SAM" id="Phobius"/>
    </source>
</evidence>
<dbReference type="AlphaFoldDB" id="A0A1M4RVI5"/>
<keyword evidence="1" id="KW-1133">Transmembrane helix</keyword>
<evidence type="ECO:0000313" key="3">
    <source>
        <dbReference type="Proteomes" id="UP000184291"/>
    </source>
</evidence>
<accession>A0A1M4RVI5</accession>
<keyword evidence="1" id="KW-0812">Transmembrane</keyword>
<dbReference type="EMBL" id="FQTT01000001">
    <property type="protein sequence ID" value="SHE24002.1"/>
    <property type="molecule type" value="Genomic_DNA"/>
</dbReference>
<feature type="transmembrane region" description="Helical" evidence="1">
    <location>
        <begin position="363"/>
        <end position="381"/>
    </location>
</feature>
<name>A0A1M4RVI5_9ACTO</name>
<sequence>MRRVFGWIRRRRVDLLIAAILLVTSLVASAVTIFRAPQVSPIDEISHIDYVWRVMHGELPHRGDELTDFALNQWACRGQENVGDSLPACGTTDRAEFDIITENYNAWQPPLFFAVVGAMTRVGMMLTSFDAVVLMRLACAVIFAVGLVCLYAIMRRWGVPAAVAFGCCALLFGMSAFALTSSTVSTDAPFLLVGVGAAWVLKREARDEKHGWHIALLVGLLSALVKTIACAAVLVVAVVLGVTGLYRLLRHRADGWRCGFTALGAVVGVGIGTLTWNAYVSAHTPAGWQNPVLGVNTVVLESGELPFLHWLATGTSVFGWSGFWEPVQTVTYLGSFTQGIAALLLTAAPFMAVLVLSGPERKLGWVGLLGPFMVVMFVEVQEWLREHAYFATVFPRYGLSLVALTALCLAVALRNRSRTTQALTALGGTLIAVLSVLDAMGMGVLSVS</sequence>
<feature type="transmembrane region" description="Helical" evidence="1">
    <location>
        <begin position="159"/>
        <end position="179"/>
    </location>
</feature>
<dbReference type="STRING" id="1892869.ACGLYG10_0200"/>
<proteinExistence type="predicted"/>
<feature type="transmembrane region" description="Helical" evidence="1">
    <location>
        <begin position="393"/>
        <end position="413"/>
    </location>
</feature>
<gene>
    <name evidence="2" type="ORF">ACGLYG10_0200</name>
</gene>
<keyword evidence="1" id="KW-0472">Membrane</keyword>
<feature type="transmembrane region" description="Helical" evidence="1">
    <location>
        <begin position="213"/>
        <end position="246"/>
    </location>
</feature>
<reference evidence="3" key="1">
    <citation type="submission" date="2016-09" db="EMBL/GenBank/DDBJ databases">
        <authorList>
            <person name="Strepis N."/>
        </authorList>
    </citation>
    <scope>NUCLEOTIDE SEQUENCE [LARGE SCALE GENOMIC DNA]</scope>
</reference>
<organism evidence="2 3">
    <name type="scientific">Actinomyces glycerinitolerans</name>
    <dbReference type="NCBI Taxonomy" id="1892869"/>
    <lineage>
        <taxon>Bacteria</taxon>
        <taxon>Bacillati</taxon>
        <taxon>Actinomycetota</taxon>
        <taxon>Actinomycetes</taxon>
        <taxon>Actinomycetales</taxon>
        <taxon>Actinomycetaceae</taxon>
        <taxon>Actinomyces</taxon>
    </lineage>
</organism>
<protein>
    <recommendedName>
        <fullName evidence="4">Glycosyltransferase RgtA/B/C/D-like domain-containing protein</fullName>
    </recommendedName>
</protein>
<dbReference type="Proteomes" id="UP000184291">
    <property type="component" value="Unassembled WGS sequence"/>
</dbReference>
<feature type="transmembrane region" description="Helical" evidence="1">
    <location>
        <begin position="133"/>
        <end position="153"/>
    </location>
</feature>
<feature type="transmembrane region" description="Helical" evidence="1">
    <location>
        <begin position="425"/>
        <end position="447"/>
    </location>
</feature>
<evidence type="ECO:0008006" key="4">
    <source>
        <dbReference type="Google" id="ProtNLM"/>
    </source>
</evidence>
<keyword evidence="3" id="KW-1185">Reference proteome</keyword>